<protein>
    <submittedName>
        <fullName evidence="3">Fatty-acyl-CoA synthase</fullName>
    </submittedName>
</protein>
<dbReference type="RefSeq" id="WP_069115095.1">
    <property type="nucleotide sequence ID" value="NZ_FNUC01000003.1"/>
</dbReference>
<evidence type="ECO:0000313" key="3">
    <source>
        <dbReference type="EMBL" id="SEE73839.1"/>
    </source>
</evidence>
<evidence type="ECO:0000313" key="4">
    <source>
        <dbReference type="Proteomes" id="UP000181980"/>
    </source>
</evidence>
<dbReference type="PANTHER" id="PTHR43767">
    <property type="entry name" value="LONG-CHAIN-FATTY-ACID--COA LIGASE"/>
    <property type="match status" value="1"/>
</dbReference>
<proteinExistence type="predicted"/>
<sequence>MVRTLLSHIGAVARAHPDDPALIDDGETWTYAQFWSRTEEMARGLLGLGLRPGEPVGIIGRNEAAYIAAYLGIMRAGLVAVPVNTMLDLASIRDQLDLVGVRTILAGRIPAELRDGLEDSHRLLELSAPPRGPGGPALPRIGPEATCKIMLTSGSTGRPKGVEHTHGSIFHTALQLAAALPFDRGDRGLVFLPLYTCIPEHVLPTLCAGGSLEILPGFDVERVADACTRATTFDAVPTILSRLIEHAPLERLAGLRWIMFASEPMPVHLLRTWWEVLPGVQTHQFYGLTELVPVTFATHAMLRAEPSTVGRAFPTTEVALDPLEGHGDGGEILAAAPSRMRGYFGDAAATDGALTSTGALRTGDIGRVDDRGLVFLTGRLKDIIISGGLNVAPAEIEAAAFGHGGVQEAIVVGIPSVRWGETPVVVAVPKAGSGLTAEGLLRHCREALPSFKRPSAAALVPSLPVTGIGKGDKAAVKRLIADGTIELVGA</sequence>
<dbReference type="STRING" id="561176.SAMN04488561_2489"/>
<dbReference type="InterPro" id="IPR020845">
    <property type="entry name" value="AMP-binding_CS"/>
</dbReference>
<dbReference type="InterPro" id="IPR042099">
    <property type="entry name" value="ANL_N_sf"/>
</dbReference>
<dbReference type="OrthoDB" id="4363623at2"/>
<dbReference type="PANTHER" id="PTHR43767:SF1">
    <property type="entry name" value="NONRIBOSOMAL PEPTIDE SYNTHASE PES1 (EUROFUNG)-RELATED"/>
    <property type="match status" value="1"/>
</dbReference>
<dbReference type="GO" id="GO:0016878">
    <property type="term" value="F:acid-thiol ligase activity"/>
    <property type="evidence" value="ECO:0007669"/>
    <property type="project" value="UniProtKB-ARBA"/>
</dbReference>
<evidence type="ECO:0000259" key="2">
    <source>
        <dbReference type="Pfam" id="PF13193"/>
    </source>
</evidence>
<dbReference type="Proteomes" id="UP000181980">
    <property type="component" value="Unassembled WGS sequence"/>
</dbReference>
<dbReference type="SUPFAM" id="SSF56801">
    <property type="entry name" value="Acetyl-CoA synthetase-like"/>
    <property type="match status" value="1"/>
</dbReference>
<gene>
    <name evidence="3" type="ORF">SAMN04488561_2489</name>
</gene>
<dbReference type="InterPro" id="IPR045851">
    <property type="entry name" value="AMP-bd_C_sf"/>
</dbReference>
<reference evidence="4" key="1">
    <citation type="submission" date="2016-10" db="EMBL/GenBank/DDBJ databases">
        <authorList>
            <person name="Varghese N."/>
            <person name="Submissions S."/>
        </authorList>
    </citation>
    <scope>NUCLEOTIDE SEQUENCE [LARGE SCALE GENOMIC DNA]</scope>
    <source>
        <strain evidence="4">DSM 45237</strain>
    </source>
</reference>
<keyword evidence="4" id="KW-1185">Reference proteome</keyword>
<feature type="domain" description="AMP-dependent synthetase/ligase" evidence="1">
    <location>
        <begin position="12"/>
        <end position="344"/>
    </location>
</feature>
<dbReference type="AlphaFoldDB" id="A0A1H5L9T1"/>
<dbReference type="Pfam" id="PF00501">
    <property type="entry name" value="AMP-binding"/>
    <property type="match status" value="1"/>
</dbReference>
<accession>A0A1H5L9T1</accession>
<dbReference type="InterPro" id="IPR000873">
    <property type="entry name" value="AMP-dep_synth/lig_dom"/>
</dbReference>
<dbReference type="Gene3D" id="3.30.300.30">
    <property type="match status" value="1"/>
</dbReference>
<dbReference type="PROSITE" id="PS00455">
    <property type="entry name" value="AMP_BINDING"/>
    <property type="match status" value="1"/>
</dbReference>
<dbReference type="EMBL" id="FNUC01000003">
    <property type="protein sequence ID" value="SEE73839.1"/>
    <property type="molecule type" value="Genomic_DNA"/>
</dbReference>
<dbReference type="InterPro" id="IPR050237">
    <property type="entry name" value="ATP-dep_AMP-bd_enzyme"/>
</dbReference>
<evidence type="ECO:0000259" key="1">
    <source>
        <dbReference type="Pfam" id="PF00501"/>
    </source>
</evidence>
<organism evidence="3 4">
    <name type="scientific">Jiangella alba</name>
    <dbReference type="NCBI Taxonomy" id="561176"/>
    <lineage>
        <taxon>Bacteria</taxon>
        <taxon>Bacillati</taxon>
        <taxon>Actinomycetota</taxon>
        <taxon>Actinomycetes</taxon>
        <taxon>Jiangellales</taxon>
        <taxon>Jiangellaceae</taxon>
        <taxon>Jiangella</taxon>
    </lineage>
</organism>
<feature type="domain" description="AMP-binding enzyme C-terminal" evidence="2">
    <location>
        <begin position="395"/>
        <end position="470"/>
    </location>
</feature>
<dbReference type="InterPro" id="IPR025110">
    <property type="entry name" value="AMP-bd_C"/>
</dbReference>
<name>A0A1H5L9T1_9ACTN</name>
<dbReference type="Pfam" id="PF13193">
    <property type="entry name" value="AMP-binding_C"/>
    <property type="match status" value="1"/>
</dbReference>
<dbReference type="Gene3D" id="3.40.50.12780">
    <property type="entry name" value="N-terminal domain of ligase-like"/>
    <property type="match status" value="1"/>
</dbReference>